<sequence>MKLAAAMKWAKTPQGQKTIRKTADFAKDHEREIKAVGRVAIGTAKNMADNFKEAAKRFKEELRDDEEEEGKRDDGQNKPS</sequence>
<evidence type="ECO:0000256" key="1">
    <source>
        <dbReference type="SAM" id="MobiDB-lite"/>
    </source>
</evidence>
<protein>
    <submittedName>
        <fullName evidence="2">Uncharacterized protein</fullName>
    </submittedName>
</protein>
<name>A0A3B1BJG8_9ZZZZ</name>
<feature type="region of interest" description="Disordered" evidence="1">
    <location>
        <begin position="60"/>
        <end position="80"/>
    </location>
</feature>
<organism evidence="2">
    <name type="scientific">hydrothermal vent metagenome</name>
    <dbReference type="NCBI Taxonomy" id="652676"/>
    <lineage>
        <taxon>unclassified sequences</taxon>
        <taxon>metagenomes</taxon>
        <taxon>ecological metagenomes</taxon>
    </lineage>
</organism>
<proteinExistence type="predicted"/>
<feature type="compositionally biased region" description="Basic and acidic residues" evidence="1">
    <location>
        <begin position="69"/>
        <end position="80"/>
    </location>
</feature>
<dbReference type="EMBL" id="UOGE01000004">
    <property type="protein sequence ID" value="VAX16262.1"/>
    <property type="molecule type" value="Genomic_DNA"/>
</dbReference>
<reference evidence="2" key="1">
    <citation type="submission" date="2018-06" db="EMBL/GenBank/DDBJ databases">
        <authorList>
            <person name="Zhirakovskaya E."/>
        </authorList>
    </citation>
    <scope>NUCLEOTIDE SEQUENCE</scope>
</reference>
<dbReference type="AlphaFoldDB" id="A0A3B1BJG8"/>
<gene>
    <name evidence="2" type="ORF">MNBD_NITROSPINAE02-326</name>
</gene>
<evidence type="ECO:0000313" key="2">
    <source>
        <dbReference type="EMBL" id="VAX16262.1"/>
    </source>
</evidence>
<accession>A0A3B1BJG8</accession>